<dbReference type="OrthoDB" id="421226at2759"/>
<evidence type="ECO:0000313" key="23">
    <source>
        <dbReference type="Proteomes" id="UP000663828"/>
    </source>
</evidence>
<dbReference type="SMART" id="SM00100">
    <property type="entry name" value="cNMP"/>
    <property type="match status" value="1"/>
</dbReference>
<keyword evidence="12 19" id="KW-0472">Membrane</keyword>
<keyword evidence="16" id="KW-0407">Ion channel</keyword>
<keyword evidence="10" id="KW-0915">Sodium</keyword>
<reference evidence="21" key="1">
    <citation type="submission" date="2021-02" db="EMBL/GenBank/DDBJ databases">
        <authorList>
            <person name="Nowell W R."/>
        </authorList>
    </citation>
    <scope>NUCLEOTIDE SEQUENCE</scope>
</reference>
<dbReference type="InterPro" id="IPR003938">
    <property type="entry name" value="K_chnl_volt-dep_EAG/ELK/ERG"/>
</dbReference>
<dbReference type="PROSITE" id="PS50042">
    <property type="entry name" value="CNMP_BINDING_3"/>
    <property type="match status" value="1"/>
</dbReference>
<accession>A0A814U4E8</accession>
<evidence type="ECO:0000256" key="14">
    <source>
        <dbReference type="ARBA" id="ARBA00023201"/>
    </source>
</evidence>
<evidence type="ECO:0000256" key="10">
    <source>
        <dbReference type="ARBA" id="ARBA00023053"/>
    </source>
</evidence>
<evidence type="ECO:0000256" key="7">
    <source>
        <dbReference type="ARBA" id="ARBA00022692"/>
    </source>
</evidence>
<evidence type="ECO:0000256" key="1">
    <source>
        <dbReference type="ARBA" id="ARBA00004651"/>
    </source>
</evidence>
<evidence type="ECO:0000256" key="12">
    <source>
        <dbReference type="ARBA" id="ARBA00023136"/>
    </source>
</evidence>
<dbReference type="SUPFAM" id="SSF51206">
    <property type="entry name" value="cAMP-binding domain-like"/>
    <property type="match status" value="1"/>
</dbReference>
<dbReference type="GO" id="GO:0005272">
    <property type="term" value="F:sodium channel activity"/>
    <property type="evidence" value="ECO:0007669"/>
    <property type="project" value="UniProtKB-KW"/>
</dbReference>
<evidence type="ECO:0000256" key="15">
    <source>
        <dbReference type="ARBA" id="ARBA00023286"/>
    </source>
</evidence>
<evidence type="ECO:0000256" key="4">
    <source>
        <dbReference type="ARBA" id="ARBA00022461"/>
    </source>
</evidence>
<dbReference type="CDD" id="cd00038">
    <property type="entry name" value="CAP_ED"/>
    <property type="match status" value="1"/>
</dbReference>
<dbReference type="SUPFAM" id="SSF81324">
    <property type="entry name" value="Voltage-gated potassium channels"/>
    <property type="match status" value="1"/>
</dbReference>
<name>A0A814U4E8_ADIRI</name>
<dbReference type="InterPro" id="IPR013621">
    <property type="entry name" value="Ion_trans_N"/>
</dbReference>
<evidence type="ECO:0000256" key="8">
    <source>
        <dbReference type="ARBA" id="ARBA00022741"/>
    </source>
</evidence>
<keyword evidence="13" id="KW-0114">cAMP</keyword>
<keyword evidence="4" id="KW-0894">Sodium channel</keyword>
<protein>
    <recommendedName>
        <fullName evidence="20">Cyclic nucleotide-binding domain-containing protein</fullName>
    </recommendedName>
</protein>
<evidence type="ECO:0000256" key="9">
    <source>
        <dbReference type="ARBA" id="ARBA00022989"/>
    </source>
</evidence>
<dbReference type="GO" id="GO:0030552">
    <property type="term" value="F:cAMP binding"/>
    <property type="evidence" value="ECO:0007669"/>
    <property type="project" value="UniProtKB-KW"/>
</dbReference>
<comment type="catalytic activity">
    <reaction evidence="17">
        <text>Na(+)(in) = Na(+)(out)</text>
        <dbReference type="Rhea" id="RHEA:34963"/>
        <dbReference type="ChEBI" id="CHEBI:29101"/>
    </reaction>
</comment>
<keyword evidence="11" id="KW-0406">Ion transport</keyword>
<keyword evidence="23" id="KW-1185">Reference proteome</keyword>
<evidence type="ECO:0000259" key="20">
    <source>
        <dbReference type="PROSITE" id="PS50042"/>
    </source>
</evidence>
<feature type="transmembrane region" description="Helical" evidence="19">
    <location>
        <begin position="334"/>
        <end position="355"/>
    </location>
</feature>
<dbReference type="PANTHER" id="PTHR45689:SF5">
    <property type="entry name" value="I[[H]] CHANNEL, ISOFORM E"/>
    <property type="match status" value="1"/>
</dbReference>
<feature type="region of interest" description="Disordered" evidence="18">
    <location>
        <begin position="111"/>
        <end position="138"/>
    </location>
</feature>
<comment type="similarity">
    <text evidence="2">Belongs to the potassium channel HCN family.</text>
</comment>
<keyword evidence="14" id="KW-0739">Sodium transport</keyword>
<keyword evidence="7 19" id="KW-0812">Transmembrane</keyword>
<evidence type="ECO:0000256" key="18">
    <source>
        <dbReference type="SAM" id="MobiDB-lite"/>
    </source>
</evidence>
<feature type="domain" description="Cyclic nucleotide-binding" evidence="20">
    <location>
        <begin position="637"/>
        <end position="753"/>
    </location>
</feature>
<dbReference type="EMBL" id="CAJNOJ010000556">
    <property type="protein sequence ID" value="CAF1483821.1"/>
    <property type="molecule type" value="Genomic_DNA"/>
</dbReference>
<dbReference type="InterPro" id="IPR018490">
    <property type="entry name" value="cNMP-bd_dom_sf"/>
</dbReference>
<evidence type="ECO:0000256" key="5">
    <source>
        <dbReference type="ARBA" id="ARBA00022475"/>
    </source>
</evidence>
<dbReference type="Pfam" id="PF00027">
    <property type="entry name" value="cNMP_binding"/>
    <property type="match status" value="1"/>
</dbReference>
<feature type="region of interest" description="Disordered" evidence="18">
    <location>
        <begin position="845"/>
        <end position="888"/>
    </location>
</feature>
<evidence type="ECO:0000256" key="19">
    <source>
        <dbReference type="SAM" id="Phobius"/>
    </source>
</evidence>
<gene>
    <name evidence="22" type="ORF">EDS130_LOCUS41599</name>
    <name evidence="21" type="ORF">XAT740_LOCUS21990</name>
</gene>
<dbReference type="InterPro" id="IPR005821">
    <property type="entry name" value="Ion_trans_dom"/>
</dbReference>
<evidence type="ECO:0000256" key="16">
    <source>
        <dbReference type="ARBA" id="ARBA00023303"/>
    </source>
</evidence>
<dbReference type="Proteomes" id="UP000663828">
    <property type="component" value="Unassembled WGS sequence"/>
</dbReference>
<proteinExistence type="inferred from homology"/>
<dbReference type="Gene3D" id="1.10.287.70">
    <property type="match status" value="1"/>
</dbReference>
<evidence type="ECO:0000256" key="13">
    <source>
        <dbReference type="ARBA" id="ARBA00023149"/>
    </source>
</evidence>
<evidence type="ECO:0000313" key="21">
    <source>
        <dbReference type="EMBL" id="CAF1170253.1"/>
    </source>
</evidence>
<feature type="transmembrane region" description="Helical" evidence="19">
    <location>
        <begin position="450"/>
        <end position="473"/>
    </location>
</feature>
<feature type="region of interest" description="Disordered" evidence="18">
    <location>
        <begin position="785"/>
        <end position="830"/>
    </location>
</feature>
<feature type="transmembrane region" description="Helical" evidence="19">
    <location>
        <begin position="535"/>
        <end position="559"/>
    </location>
</feature>
<evidence type="ECO:0000256" key="6">
    <source>
        <dbReference type="ARBA" id="ARBA00022566"/>
    </source>
</evidence>
<dbReference type="GO" id="GO:0098855">
    <property type="term" value="C:HCN channel complex"/>
    <property type="evidence" value="ECO:0007669"/>
    <property type="project" value="TreeGrafter"/>
</dbReference>
<feature type="compositionally biased region" description="Polar residues" evidence="18">
    <location>
        <begin position="845"/>
        <end position="869"/>
    </location>
</feature>
<feature type="compositionally biased region" description="Polar residues" evidence="18">
    <location>
        <begin position="803"/>
        <end position="814"/>
    </location>
</feature>
<dbReference type="InterPro" id="IPR051413">
    <property type="entry name" value="K/Na_HCN_channel"/>
</dbReference>
<comment type="caution">
    <text evidence="21">The sequence shown here is derived from an EMBL/GenBank/DDBJ whole genome shotgun (WGS) entry which is preliminary data.</text>
</comment>
<keyword evidence="3" id="KW-0813">Transport</keyword>
<organism evidence="21 23">
    <name type="scientific">Adineta ricciae</name>
    <name type="common">Rotifer</name>
    <dbReference type="NCBI Taxonomy" id="249248"/>
    <lineage>
        <taxon>Eukaryota</taxon>
        <taxon>Metazoa</taxon>
        <taxon>Spiralia</taxon>
        <taxon>Gnathifera</taxon>
        <taxon>Rotifera</taxon>
        <taxon>Eurotatoria</taxon>
        <taxon>Bdelloidea</taxon>
        <taxon>Adinetida</taxon>
        <taxon>Adinetidae</taxon>
        <taxon>Adineta</taxon>
    </lineage>
</organism>
<dbReference type="Pfam" id="PF00520">
    <property type="entry name" value="Ion_trans"/>
    <property type="match status" value="1"/>
</dbReference>
<keyword evidence="5" id="KW-1003">Cell membrane</keyword>
<dbReference type="InterPro" id="IPR014710">
    <property type="entry name" value="RmlC-like_jellyroll"/>
</dbReference>
<dbReference type="PANTHER" id="PTHR45689">
    <property type="entry name" value="I[[H]] CHANNEL, ISOFORM E"/>
    <property type="match status" value="1"/>
</dbReference>
<dbReference type="GO" id="GO:0003254">
    <property type="term" value="P:regulation of membrane depolarization"/>
    <property type="evidence" value="ECO:0007669"/>
    <property type="project" value="TreeGrafter"/>
</dbReference>
<sequence length="888" mass="102003">MSNMNSPSENLQADYKDIPIHYLTNHQRMKNLPKQNLNEMETIIDENCEEKRVKTSDSRCNVSSVLMEELYPSSFSYSPSYRSKKEQRSISDPRQSLQAFSYRTFLSNKSPRRSTVISLPTKQNRNSSNEFPNQQTNSYPIDQINNDEHDENISTQIKLSLPKNSSTNIFYPHRNTISHCDTTQAFLTGEFLLPTNPPITVTIEPQQLDLNENNFKSNSLIQDDQICSTTTTTTNANRTQRSSIDTTIKPASTIVNYFMDLLKPSDNKLAMKLFGSRKGLLKERLRQQRAGHCIIHPCSNFRFYWDLIMLILLITNVIVLPVAIAFFSEEINSARWIIFNVISDAFFLFDIVVNFRTGLLRNDYVDEIVLEPRLIARNYLKTWFLVDLFSSLPVDYLFLFFDTKDNHSGGYTIARTGRAIKVLRLVKLLSLLRLLRLSRLVRYIHQWEEFLSIASMVMRILNLIALIILLAHWNGCLQFMIPMFQNFPTDCWVSLNGLQNAPWTEQYTVALFKALSHMLCIGYGRYPPQSYVDMWLTMLSMVIGAMCYAVTIGHVSALVQSFDTSRRLYNEKYKQVEEYMAWRKLPREMRNRISDFYEHRYQGKIFHEDTILTELSETLRLDVINYNCRALVSSVPFFSNADPNFVSDVVTKLRFEVFQPGDQIISEGTIGDKMYFIQEGIVDIIKADGTVLTTLSDGSYFGEICLLTRAKRVASVRCVTYCNLYSLDSSQFETVLESYPLMRRTMESVAAERLNKLGKNPSIISTRHDLKRDAAVLKDIIDRNTPIPSSDECSTTDEENSPDESQSSLSTKHLQNSKEKLKKRKNCSSDDQTFKKLSRLFLAAPTSSTQNCTTNETRQQIHKSPSTPWSLFKKTGSPSPSLPNPPTS</sequence>
<evidence type="ECO:0000256" key="11">
    <source>
        <dbReference type="ARBA" id="ARBA00023065"/>
    </source>
</evidence>
<keyword evidence="6" id="KW-0116">cAMP-binding</keyword>
<dbReference type="EMBL" id="CAJNOR010001601">
    <property type="protein sequence ID" value="CAF1170253.1"/>
    <property type="molecule type" value="Genomic_DNA"/>
</dbReference>
<evidence type="ECO:0000256" key="3">
    <source>
        <dbReference type="ARBA" id="ARBA00022448"/>
    </source>
</evidence>
<dbReference type="Proteomes" id="UP000663852">
    <property type="component" value="Unassembled WGS sequence"/>
</dbReference>
<evidence type="ECO:0000256" key="2">
    <source>
        <dbReference type="ARBA" id="ARBA00006305"/>
    </source>
</evidence>
<dbReference type="AlphaFoldDB" id="A0A814U4E8"/>
<keyword evidence="15" id="KW-1071">Ligand-gated ion channel</keyword>
<dbReference type="InterPro" id="IPR018488">
    <property type="entry name" value="cNMP-bd_CS"/>
</dbReference>
<feature type="transmembrane region" description="Helical" evidence="19">
    <location>
        <begin position="303"/>
        <end position="327"/>
    </location>
</feature>
<dbReference type="Gene3D" id="1.10.287.630">
    <property type="entry name" value="Helix hairpin bin"/>
    <property type="match status" value="1"/>
</dbReference>
<evidence type="ECO:0000313" key="22">
    <source>
        <dbReference type="EMBL" id="CAF1483821.1"/>
    </source>
</evidence>
<evidence type="ECO:0000256" key="17">
    <source>
        <dbReference type="ARBA" id="ARBA00036239"/>
    </source>
</evidence>
<dbReference type="Pfam" id="PF08412">
    <property type="entry name" value="Ion_trans_N"/>
    <property type="match status" value="1"/>
</dbReference>
<comment type="subcellular location">
    <subcellularLocation>
        <location evidence="1">Cell membrane</location>
        <topology evidence="1">Multi-pass membrane protein</topology>
    </subcellularLocation>
</comment>
<dbReference type="PRINTS" id="PR01463">
    <property type="entry name" value="EAGCHANLFMLY"/>
</dbReference>
<keyword evidence="9 19" id="KW-1133">Transmembrane helix</keyword>
<dbReference type="Gene3D" id="2.60.120.10">
    <property type="entry name" value="Jelly Rolls"/>
    <property type="match status" value="1"/>
</dbReference>
<dbReference type="InterPro" id="IPR000595">
    <property type="entry name" value="cNMP-bd_dom"/>
</dbReference>
<dbReference type="PROSITE" id="PS00888">
    <property type="entry name" value="CNMP_BINDING_1"/>
    <property type="match status" value="1"/>
</dbReference>
<dbReference type="GO" id="GO:0005249">
    <property type="term" value="F:voltage-gated potassium channel activity"/>
    <property type="evidence" value="ECO:0007669"/>
    <property type="project" value="InterPro"/>
</dbReference>
<keyword evidence="8" id="KW-0547">Nucleotide-binding</keyword>